<comment type="similarity">
    <text evidence="2">Belongs to the TamA family.</text>
</comment>
<dbReference type="InterPro" id="IPR035243">
    <property type="entry name" value="TamA_POTRA_Dom_1"/>
</dbReference>
<evidence type="ECO:0000259" key="11">
    <source>
        <dbReference type="Pfam" id="PF01103"/>
    </source>
</evidence>
<dbReference type="Pfam" id="PF01103">
    <property type="entry name" value="Omp85"/>
    <property type="match status" value="1"/>
</dbReference>
<dbReference type="EMBL" id="CP101527">
    <property type="protein sequence ID" value="UZW74674.1"/>
    <property type="molecule type" value="Genomic_DNA"/>
</dbReference>
<dbReference type="GO" id="GO:0097347">
    <property type="term" value="C:TAM protein secretion complex"/>
    <property type="evidence" value="ECO:0007669"/>
    <property type="project" value="TreeGrafter"/>
</dbReference>
<evidence type="ECO:0000256" key="7">
    <source>
        <dbReference type="ARBA" id="ARBA00023136"/>
    </source>
</evidence>
<evidence type="ECO:0000256" key="5">
    <source>
        <dbReference type="ARBA" id="ARBA00022692"/>
    </source>
</evidence>
<evidence type="ECO:0000256" key="1">
    <source>
        <dbReference type="ARBA" id="ARBA00004442"/>
    </source>
</evidence>
<dbReference type="GO" id="GO:0009279">
    <property type="term" value="C:cell outer membrane"/>
    <property type="evidence" value="ECO:0007669"/>
    <property type="project" value="UniProtKB-SubCell"/>
</dbReference>
<proteinExistence type="inferred from homology"/>
<dbReference type="KEGG" id="asem:NNL22_16890"/>
<dbReference type="InterPro" id="IPR039910">
    <property type="entry name" value="D15-like"/>
</dbReference>
<dbReference type="RefSeq" id="WP_251810101.1">
    <property type="nucleotide sequence ID" value="NZ_CP101527.1"/>
</dbReference>
<comment type="subcellular location">
    <subcellularLocation>
        <location evidence="1">Cell outer membrane</location>
    </subcellularLocation>
</comment>
<dbReference type="GO" id="GO:0009306">
    <property type="term" value="P:protein secretion"/>
    <property type="evidence" value="ECO:0007669"/>
    <property type="project" value="TreeGrafter"/>
</dbReference>
<accession>A0A9E8KPE9</accession>
<feature type="domain" description="POTRA" evidence="12">
    <location>
        <begin position="200"/>
        <end position="269"/>
    </location>
</feature>
<evidence type="ECO:0000256" key="3">
    <source>
        <dbReference type="ARBA" id="ARBA00015419"/>
    </source>
</evidence>
<dbReference type="InterPro" id="IPR010827">
    <property type="entry name" value="BamA/TamA_POTRA"/>
</dbReference>
<comment type="subunit">
    <text evidence="10">Interacts with TamB to form the translocation and assembly module (TAM).</text>
</comment>
<reference evidence="14" key="1">
    <citation type="submission" date="2022-07" db="EMBL/GenBank/DDBJ databases">
        <title>Alkalimarinus sp. nov., isolated from gut of a Alitta virens.</title>
        <authorList>
            <person name="Yang A.I."/>
            <person name="Shin N.-R."/>
        </authorList>
    </citation>
    <scope>NUCLEOTIDE SEQUENCE</scope>
    <source>
        <strain evidence="14">FA028</strain>
    </source>
</reference>
<evidence type="ECO:0000256" key="8">
    <source>
        <dbReference type="ARBA" id="ARBA00023237"/>
    </source>
</evidence>
<keyword evidence="4" id="KW-1134">Transmembrane beta strand</keyword>
<dbReference type="Gene3D" id="2.40.160.50">
    <property type="entry name" value="membrane protein fhac: a member of the omp85/tpsb transporter family"/>
    <property type="match status" value="1"/>
</dbReference>
<keyword evidence="8" id="KW-0998">Cell outer membrane</keyword>
<dbReference type="Pfam" id="PF17243">
    <property type="entry name" value="POTRA_TamA_1"/>
    <property type="match status" value="1"/>
</dbReference>
<dbReference type="PANTHER" id="PTHR12815:SF47">
    <property type="entry name" value="TRANSLOCATION AND ASSEMBLY MODULE SUBUNIT TAMA"/>
    <property type="match status" value="1"/>
</dbReference>
<evidence type="ECO:0000259" key="12">
    <source>
        <dbReference type="Pfam" id="PF07244"/>
    </source>
</evidence>
<evidence type="ECO:0000256" key="2">
    <source>
        <dbReference type="ARBA" id="ARBA00010248"/>
    </source>
</evidence>
<keyword evidence="7" id="KW-0472">Membrane</keyword>
<evidence type="ECO:0000313" key="15">
    <source>
        <dbReference type="Proteomes" id="UP001164472"/>
    </source>
</evidence>
<keyword evidence="5" id="KW-0812">Transmembrane</keyword>
<name>A0A9E8KPE9_9ALTE</name>
<evidence type="ECO:0000259" key="13">
    <source>
        <dbReference type="Pfam" id="PF17243"/>
    </source>
</evidence>
<dbReference type="Proteomes" id="UP001164472">
    <property type="component" value="Chromosome"/>
</dbReference>
<feature type="domain" description="Bacterial surface antigen (D15)" evidence="11">
    <location>
        <begin position="289"/>
        <end position="581"/>
    </location>
</feature>
<dbReference type="AlphaFoldDB" id="A0A9E8KPE9"/>
<gene>
    <name evidence="14" type="ORF">NNL22_16890</name>
</gene>
<keyword evidence="15" id="KW-1185">Reference proteome</keyword>
<feature type="domain" description="TamA POTRA" evidence="13">
    <location>
        <begin position="42"/>
        <end position="103"/>
    </location>
</feature>
<evidence type="ECO:0000313" key="14">
    <source>
        <dbReference type="EMBL" id="UZW74674.1"/>
    </source>
</evidence>
<dbReference type="Gene3D" id="3.10.20.310">
    <property type="entry name" value="membrane protein fhac"/>
    <property type="match status" value="3"/>
</dbReference>
<dbReference type="Pfam" id="PF07244">
    <property type="entry name" value="POTRA"/>
    <property type="match status" value="1"/>
</dbReference>
<evidence type="ECO:0000256" key="4">
    <source>
        <dbReference type="ARBA" id="ARBA00022452"/>
    </source>
</evidence>
<dbReference type="PANTHER" id="PTHR12815">
    <property type="entry name" value="SORTING AND ASSEMBLY MACHINERY SAMM50 PROTEIN FAMILY MEMBER"/>
    <property type="match status" value="1"/>
</dbReference>
<protein>
    <recommendedName>
        <fullName evidence="3">Translocation and assembly module subunit TamA</fullName>
    </recommendedName>
    <alternativeName>
        <fullName evidence="9">Autotransporter assembly factor TamA</fullName>
    </alternativeName>
</protein>
<dbReference type="InterPro" id="IPR000184">
    <property type="entry name" value="Bac_surfAg_D15"/>
</dbReference>
<evidence type="ECO:0000256" key="10">
    <source>
        <dbReference type="ARBA" id="ARBA00093548"/>
    </source>
</evidence>
<keyword evidence="6" id="KW-0732">Signal</keyword>
<organism evidence="14 15">
    <name type="scientific">Alkalimarinus sediminis</name>
    <dbReference type="NCBI Taxonomy" id="1632866"/>
    <lineage>
        <taxon>Bacteria</taxon>
        <taxon>Pseudomonadati</taxon>
        <taxon>Pseudomonadota</taxon>
        <taxon>Gammaproteobacteria</taxon>
        <taxon>Alteromonadales</taxon>
        <taxon>Alteromonadaceae</taxon>
        <taxon>Alkalimarinus</taxon>
    </lineage>
</organism>
<evidence type="ECO:0000256" key="6">
    <source>
        <dbReference type="ARBA" id="ARBA00022729"/>
    </source>
</evidence>
<evidence type="ECO:0000256" key="9">
    <source>
        <dbReference type="ARBA" id="ARBA00033063"/>
    </source>
</evidence>
<sequence length="587" mass="66146">MKLHYSDHDLTAVFARSSIFRALLVVVLTILVVLPASAKVDIVVLGADEALTNNVKAHMGQIDEAELRNPRILERRLNNLITQATQVLGYYHCEWTLEFSPKTIIVDLKPGAVVVLLEPDIQLIGPADDLPVFREIIKRNALVAGEQLDHSKYDALKKALMQEAQGLGFFDAIYRDSELLVDVQDNTAKIKLIMESGERYQFGEVSFEGSQLGGDFLRSIVPFKKHDPFERKLLASFRRKLYETGYFTSVTIDSQRIIEDGLKQVKLSVVTEDSSQHQFEVGFGFDTDNGPRVRFNWDMPIIGTKGHSWNSSIEISKPEQDISATYRIPLSQPLTNFLLFDTGYVHQEIETTESSLLNVGVSKLNLKENNWQLRYGVSADYENYRQADDDWTDVFYLVPRIGWMRSWFNLDTNPSKGFRLWLTFSGSSTEIGADTSFFKTHVGARWLTPIGKSNFRLLTRLELGGILTDDLLQVPVSRRFYTGGDQTIRGYGYHTVATRDEEGELIGGRFLNVGSIEFSGRIAKEWRGAIFTDTGRAYDDPDEPFSSSVGVGARWLSIIGEVRVDLAHPLDDDDTAVKLHISMGPPL</sequence>